<dbReference type="Gene3D" id="3.40.50.150">
    <property type="entry name" value="Vaccinia Virus protein VP39"/>
    <property type="match status" value="1"/>
</dbReference>
<protein>
    <submittedName>
        <fullName evidence="2">Methyltransferase domain-containing protein</fullName>
    </submittedName>
</protein>
<organism evidence="2 3">
    <name type="scientific">Helicobacter turcicus</name>
    <dbReference type="NCBI Taxonomy" id="2867412"/>
    <lineage>
        <taxon>Bacteria</taxon>
        <taxon>Pseudomonadati</taxon>
        <taxon>Campylobacterota</taxon>
        <taxon>Epsilonproteobacteria</taxon>
        <taxon>Campylobacterales</taxon>
        <taxon>Helicobacteraceae</taxon>
        <taxon>Helicobacter</taxon>
    </lineage>
</organism>
<dbReference type="GO" id="GO:0008168">
    <property type="term" value="F:methyltransferase activity"/>
    <property type="evidence" value="ECO:0007669"/>
    <property type="project" value="UniProtKB-KW"/>
</dbReference>
<reference evidence="2 3" key="1">
    <citation type="submission" date="2021-08" db="EMBL/GenBank/DDBJ databases">
        <title>Helicobacter spp. isolated from feces of Anatolian Ground Squirrel (Spermophilus xanthoprymnus) in Turkey.</title>
        <authorList>
            <person name="Aydin F."/>
            <person name="Abay S."/>
            <person name="Kayman T."/>
            <person name="Karakaya E."/>
            <person name="Saticioglu I.B."/>
        </authorList>
    </citation>
    <scope>NUCLEOTIDE SEQUENCE [LARGE SCALE GENOMIC DNA]</scope>
    <source>
        <strain evidence="2 3">Faydin-H70</strain>
    </source>
</reference>
<dbReference type="EMBL" id="JAIGYQ010000002">
    <property type="protein sequence ID" value="MBX7490227.1"/>
    <property type="molecule type" value="Genomic_DNA"/>
</dbReference>
<sequence>MFLKEFIKNKSTGALCASSQKLARAMIKDVGLENAKSIVEIGAGTGSFTQLILKEKPQDALFFAIEQNPLMAKELLSKFTNLDCEVCNAKFLAQMLEKRGLNAVDLVISGIPWTILKNEEQDELLALIHKNLKRGAYLSTFLYVLPTLAKRKFTKKLYANFSEIKTSKLVYGNIPPAIVYYCRK</sequence>
<dbReference type="GO" id="GO:0032259">
    <property type="term" value="P:methylation"/>
    <property type="evidence" value="ECO:0007669"/>
    <property type="project" value="UniProtKB-KW"/>
</dbReference>
<dbReference type="Proteomes" id="UP000700059">
    <property type="component" value="Unassembled WGS sequence"/>
</dbReference>
<evidence type="ECO:0000313" key="3">
    <source>
        <dbReference type="Proteomes" id="UP000700059"/>
    </source>
</evidence>
<accession>A0ABS7JLF4</accession>
<evidence type="ECO:0000313" key="2">
    <source>
        <dbReference type="EMBL" id="MBX7490227.1"/>
    </source>
</evidence>
<comment type="caution">
    <text evidence="2">The sequence shown here is derived from an EMBL/GenBank/DDBJ whole genome shotgun (WGS) entry which is preliminary data.</text>
</comment>
<dbReference type="InterPro" id="IPR029063">
    <property type="entry name" value="SAM-dependent_MTases_sf"/>
</dbReference>
<name>A0ABS7JLF4_9HELI</name>
<gene>
    <name evidence="2" type="ORF">K4G57_01875</name>
</gene>
<keyword evidence="2" id="KW-0489">Methyltransferase</keyword>
<dbReference type="SUPFAM" id="SSF53335">
    <property type="entry name" value="S-adenosyl-L-methionine-dependent methyltransferases"/>
    <property type="match status" value="1"/>
</dbReference>
<evidence type="ECO:0000259" key="1">
    <source>
        <dbReference type="Pfam" id="PF01728"/>
    </source>
</evidence>
<feature type="domain" description="Ribosomal RNA methyltransferase FtsJ" evidence="1">
    <location>
        <begin position="26"/>
        <end position="126"/>
    </location>
</feature>
<dbReference type="InterPro" id="IPR002877">
    <property type="entry name" value="RNA_MeTrfase_FtsJ_dom"/>
</dbReference>
<proteinExistence type="predicted"/>
<dbReference type="CDD" id="cd02440">
    <property type="entry name" value="AdoMet_MTases"/>
    <property type="match status" value="1"/>
</dbReference>
<keyword evidence="3" id="KW-1185">Reference proteome</keyword>
<keyword evidence="2" id="KW-0808">Transferase</keyword>
<dbReference type="Pfam" id="PF01728">
    <property type="entry name" value="FtsJ"/>
    <property type="match status" value="1"/>
</dbReference>